<evidence type="ECO:0000256" key="8">
    <source>
        <dbReference type="ARBA" id="ARBA00023239"/>
    </source>
</evidence>
<keyword evidence="4 10" id="KW-0312">Gluconeogenesis</keyword>
<keyword evidence="11" id="KW-0670">Pyruvate</keyword>
<evidence type="ECO:0000313" key="11">
    <source>
        <dbReference type="EMBL" id="BBO23496.1"/>
    </source>
</evidence>
<keyword evidence="10" id="KW-0479">Metal-binding</keyword>
<dbReference type="CDD" id="cd00484">
    <property type="entry name" value="PEPCK_ATP"/>
    <property type="match status" value="1"/>
</dbReference>
<feature type="binding site" evidence="10">
    <location>
        <position position="214"/>
    </location>
    <ligand>
        <name>Mn(2+)</name>
        <dbReference type="ChEBI" id="CHEBI:29035"/>
    </ligand>
</feature>
<keyword evidence="5 10" id="KW-0547">Nucleotide-binding</keyword>
<protein>
    <recommendedName>
        <fullName evidence="3 10">Phosphoenolpyruvate carboxykinase (ATP)</fullName>
        <shortName evidence="10">PCK</shortName>
        <shortName evidence="10">PEP carboxykinase</shortName>
        <shortName evidence="10">PEPCK</shortName>
        <ecNumber evidence="3 10">4.1.1.49</ecNumber>
    </recommendedName>
</protein>
<dbReference type="InterPro" id="IPR008210">
    <property type="entry name" value="PEP_carboxykinase_N"/>
</dbReference>
<feature type="binding site" evidence="10">
    <location>
        <position position="195"/>
    </location>
    <ligand>
        <name>substrate</name>
    </ligand>
</feature>
<evidence type="ECO:0000256" key="2">
    <source>
        <dbReference type="ARBA" id="ARBA00006052"/>
    </source>
</evidence>
<keyword evidence="11" id="KW-0808">Transferase</keyword>
<dbReference type="GO" id="GO:0016301">
    <property type="term" value="F:kinase activity"/>
    <property type="evidence" value="ECO:0007669"/>
    <property type="project" value="UniProtKB-KW"/>
</dbReference>
<evidence type="ECO:0000256" key="5">
    <source>
        <dbReference type="ARBA" id="ARBA00022741"/>
    </source>
</evidence>
<feature type="binding site" evidence="10">
    <location>
        <position position="279"/>
    </location>
    <ligand>
        <name>ATP</name>
        <dbReference type="ChEBI" id="CHEBI:30616"/>
    </ligand>
</feature>
<comment type="similarity">
    <text evidence="2 10">Belongs to the phosphoenolpyruvate carboxykinase (ATP) family.</text>
</comment>
<feature type="binding site" evidence="10">
    <location>
        <position position="195"/>
    </location>
    <ligand>
        <name>ATP</name>
        <dbReference type="ChEBI" id="CHEBI:30616"/>
    </ligand>
</feature>
<dbReference type="UniPathway" id="UPA00138"/>
<feature type="binding site" evidence="10">
    <location>
        <position position="315"/>
    </location>
    <ligand>
        <name>ATP</name>
        <dbReference type="ChEBI" id="CHEBI:30616"/>
    </ligand>
</feature>
<comment type="pathway">
    <text evidence="1 10">Carbohydrate biosynthesis; gluconeogenesis.</text>
</comment>
<keyword evidence="10" id="KW-0963">Cytoplasm</keyword>
<dbReference type="Gene3D" id="2.170.8.10">
    <property type="entry name" value="Phosphoenolpyruvate Carboxykinase, domain 2"/>
    <property type="match status" value="1"/>
</dbReference>
<dbReference type="InterPro" id="IPR013035">
    <property type="entry name" value="PEP_carboxykinase_C"/>
</dbReference>
<keyword evidence="7 10" id="KW-0067">ATP-binding</keyword>
<evidence type="ECO:0000256" key="4">
    <source>
        <dbReference type="ARBA" id="ARBA00022432"/>
    </source>
</evidence>
<dbReference type="EMBL" id="AP021858">
    <property type="protein sequence ID" value="BBO23496.1"/>
    <property type="molecule type" value="Genomic_DNA"/>
</dbReference>
<feature type="binding site" evidence="10">
    <location>
        <position position="214"/>
    </location>
    <ligand>
        <name>ATP</name>
        <dbReference type="ChEBI" id="CHEBI:30616"/>
    </ligand>
</feature>
<dbReference type="GO" id="GO:0005524">
    <property type="term" value="F:ATP binding"/>
    <property type="evidence" value="ECO:0007669"/>
    <property type="project" value="UniProtKB-UniRule"/>
</dbReference>
<dbReference type="GO" id="GO:0004612">
    <property type="term" value="F:phosphoenolpyruvate carboxykinase (ATP) activity"/>
    <property type="evidence" value="ECO:0007669"/>
    <property type="project" value="UniProtKB-UniRule"/>
</dbReference>
<dbReference type="Proteomes" id="UP000662873">
    <property type="component" value="Chromosome"/>
</dbReference>
<gene>
    <name evidence="10" type="primary">pckA</name>
    <name evidence="11" type="ORF">NPRO_10910</name>
</gene>
<dbReference type="InterPro" id="IPR001272">
    <property type="entry name" value="PEP_carboxykinase_ATP"/>
</dbReference>
<dbReference type="InterPro" id="IPR015994">
    <property type="entry name" value="PEPCK_ATP_CS"/>
</dbReference>
<keyword evidence="10" id="KW-0464">Manganese</keyword>
<feature type="binding site" evidence="10">
    <location>
        <position position="251"/>
    </location>
    <ligand>
        <name>Mn(2+)</name>
        <dbReference type="ChEBI" id="CHEBI:29035"/>
    </ligand>
</feature>
<keyword evidence="11" id="KW-0418">Kinase</keyword>
<proteinExistence type="inferred from homology"/>
<evidence type="ECO:0000256" key="1">
    <source>
        <dbReference type="ARBA" id="ARBA00004742"/>
    </source>
</evidence>
<evidence type="ECO:0000256" key="6">
    <source>
        <dbReference type="ARBA" id="ARBA00022793"/>
    </source>
</evidence>
<evidence type="ECO:0000256" key="9">
    <source>
        <dbReference type="ARBA" id="ARBA00047371"/>
    </source>
</evidence>
<evidence type="ECO:0000256" key="7">
    <source>
        <dbReference type="ARBA" id="ARBA00022840"/>
    </source>
</evidence>
<keyword evidence="6 10" id="KW-0210">Decarboxylase</keyword>
<comment type="cofactor">
    <cofactor evidence="10">
        <name>Mn(2+)</name>
        <dbReference type="ChEBI" id="CHEBI:29035"/>
    </cofactor>
    <text evidence="10">Binds 1 Mn(2+) ion per subunit.</text>
</comment>
<dbReference type="SUPFAM" id="SSF53795">
    <property type="entry name" value="PEP carboxykinase-like"/>
    <property type="match status" value="1"/>
</dbReference>
<dbReference type="NCBIfam" id="NF006820">
    <property type="entry name" value="PRK09344.1-2"/>
    <property type="match status" value="1"/>
</dbReference>
<dbReference type="GO" id="GO:0006094">
    <property type="term" value="P:gluconeogenesis"/>
    <property type="evidence" value="ECO:0007669"/>
    <property type="project" value="UniProtKB-UniRule"/>
</dbReference>
<dbReference type="KEGG" id="npy:NPRO_10910"/>
<comment type="subcellular location">
    <subcellularLocation>
        <location evidence="10">Cytoplasm</location>
    </subcellularLocation>
</comment>
<feature type="binding site" evidence="10">
    <location>
        <position position="189"/>
    </location>
    <ligand>
        <name>substrate</name>
    </ligand>
</feature>
<sequence length="510" mass="55620">MASTSSFPAQFDLSTAGELLINLPVAELVAHAVRSGDRLASNGALVALTGKYTGRTPKDKVTVREPGSEEHIWWENNSSLDPATFSALLEKAEQYIEGKRLYVIDAYGGADPAHRINVRVIAERPYHALFIKQLLIRPGQRELDGFKPEWTIVDLPLLHADPATDGTRSEAVIALNFATKTVLIFGTHYAGEMKKSVFTILNYLLPLKGVMSMHCSANIGPSGDTALFFGLSGTGKTTLSADPERHLIGDDEHGWTEDGVFNFEGGCYAKCIKLSKEGEPQIWEAVRFGSVLENVVLDGQNVPDYDDGSITENTRCAYPIEYVPNAAEPSVGTHPKNIFFLTCDAFGVLPPISKLTSEQAMYHFLNGYTAKVAGTEAGITEPQVTFSTCFGAPFLPLRPKVYADLLGEKIDRHEATVWLVNTGWTGGPYGVGTRMKLSHTRALLSAALSGDLSQVPFVEDAVFGLSIPTSCSGVPSEVLDPRNTWADKDAYDARASELKKMFDENYRKFA</sequence>
<dbReference type="HAMAP" id="MF_00453">
    <property type="entry name" value="PEPCK_ATP"/>
    <property type="match status" value="1"/>
</dbReference>
<comment type="function">
    <text evidence="10">Involved in the gluconeogenesis. Catalyzes the conversion of oxaloacetate (OAA) to phosphoenolpyruvate (PEP) through direct phosphoryl transfer between the nucleoside triphosphate and OAA.</text>
</comment>
<dbReference type="NCBIfam" id="NF006821">
    <property type="entry name" value="PRK09344.1-3"/>
    <property type="match status" value="1"/>
</dbReference>
<comment type="caution">
    <text evidence="10">Lacks conserved residue(s) required for the propagation of feature annotation.</text>
</comment>
<dbReference type="EC" id="4.1.1.49" evidence="3 10"/>
<reference evidence="11" key="1">
    <citation type="journal article" name="DNA Res.">
        <title>The physiological potential of anammox bacteria as revealed by their core genome structure.</title>
        <authorList>
            <person name="Okubo T."/>
            <person name="Toyoda A."/>
            <person name="Fukuhara K."/>
            <person name="Uchiyama I."/>
            <person name="Harigaya Y."/>
            <person name="Kuroiwa M."/>
            <person name="Suzuki T."/>
            <person name="Murakami Y."/>
            <person name="Suwa Y."/>
            <person name="Takami H."/>
        </authorList>
    </citation>
    <scope>NUCLEOTIDE SEQUENCE</scope>
    <source>
        <strain evidence="11">317325-2</strain>
    </source>
</reference>
<dbReference type="NCBIfam" id="TIGR00224">
    <property type="entry name" value="pckA"/>
    <property type="match status" value="1"/>
</dbReference>
<feature type="binding site" evidence="10">
    <location>
        <position position="315"/>
    </location>
    <ligand>
        <name>substrate</name>
    </ligand>
</feature>
<evidence type="ECO:0000256" key="3">
    <source>
        <dbReference type="ARBA" id="ARBA00012363"/>
    </source>
</evidence>
<dbReference type="PANTHER" id="PTHR30031:SF0">
    <property type="entry name" value="PHOSPHOENOLPYRUVATE CARBOXYKINASE (ATP)"/>
    <property type="match status" value="1"/>
</dbReference>
<evidence type="ECO:0000313" key="12">
    <source>
        <dbReference type="Proteomes" id="UP000662873"/>
    </source>
</evidence>
<dbReference type="PANTHER" id="PTHR30031">
    <property type="entry name" value="PHOSPHOENOLPYRUVATE CARBOXYKINASE ATP"/>
    <property type="match status" value="1"/>
</dbReference>
<dbReference type="FunFam" id="2.170.8.10:FF:000001">
    <property type="entry name" value="Phosphoenolpyruvate carboxykinase (ATP)"/>
    <property type="match status" value="1"/>
</dbReference>
<evidence type="ECO:0000256" key="10">
    <source>
        <dbReference type="HAMAP-Rule" id="MF_00453"/>
    </source>
</evidence>
<dbReference type="Pfam" id="PF01293">
    <property type="entry name" value="PEPCK_ATP"/>
    <property type="match status" value="1"/>
</dbReference>
<dbReference type="Gene3D" id="3.40.449.10">
    <property type="entry name" value="Phosphoenolpyruvate Carboxykinase, domain 1"/>
    <property type="match status" value="1"/>
</dbReference>
<dbReference type="Gene3D" id="3.90.228.20">
    <property type="match status" value="1"/>
</dbReference>
<name>A0A809S4C3_9BACT</name>
<dbReference type="SUPFAM" id="SSF68923">
    <property type="entry name" value="PEP carboxykinase N-terminal domain"/>
    <property type="match status" value="1"/>
</dbReference>
<feature type="binding site" evidence="10">
    <location>
        <position position="440"/>
    </location>
    <ligand>
        <name>ATP</name>
        <dbReference type="ChEBI" id="CHEBI:30616"/>
    </ligand>
</feature>
<feature type="binding site" evidence="10">
    <location>
        <begin position="230"/>
        <end position="238"/>
    </location>
    <ligand>
        <name>ATP</name>
        <dbReference type="ChEBI" id="CHEBI:30616"/>
    </ligand>
</feature>
<dbReference type="GO" id="GO:0046872">
    <property type="term" value="F:metal ion binding"/>
    <property type="evidence" value="ECO:0007669"/>
    <property type="project" value="UniProtKB-KW"/>
</dbReference>
<dbReference type="PROSITE" id="PS00532">
    <property type="entry name" value="PEPCK_ATP"/>
    <property type="match status" value="1"/>
</dbReference>
<dbReference type="PIRSF" id="PIRSF006294">
    <property type="entry name" value="PEP_crbxkin"/>
    <property type="match status" value="1"/>
</dbReference>
<keyword evidence="8 10" id="KW-0456">Lyase</keyword>
<comment type="catalytic activity">
    <reaction evidence="9 10">
        <text>oxaloacetate + ATP = phosphoenolpyruvate + ADP + CO2</text>
        <dbReference type="Rhea" id="RHEA:18617"/>
        <dbReference type="ChEBI" id="CHEBI:16452"/>
        <dbReference type="ChEBI" id="CHEBI:16526"/>
        <dbReference type="ChEBI" id="CHEBI:30616"/>
        <dbReference type="ChEBI" id="CHEBI:58702"/>
        <dbReference type="ChEBI" id="CHEBI:456216"/>
        <dbReference type="EC" id="4.1.1.49"/>
    </reaction>
</comment>
<feature type="binding site" evidence="10">
    <location>
        <position position="195"/>
    </location>
    <ligand>
        <name>Mn(2+)</name>
        <dbReference type="ChEBI" id="CHEBI:29035"/>
    </ligand>
</feature>
<organism evidence="11 12">
    <name type="scientific">Candidatus Nitrosymbiomonas proteolyticus</name>
    <dbReference type="NCBI Taxonomy" id="2608984"/>
    <lineage>
        <taxon>Bacteria</taxon>
        <taxon>Bacillati</taxon>
        <taxon>Armatimonadota</taxon>
        <taxon>Armatimonadota incertae sedis</taxon>
        <taxon>Candidatus Nitrosymbiomonas</taxon>
    </lineage>
</organism>
<dbReference type="AlphaFoldDB" id="A0A809S4C3"/>
<dbReference type="GO" id="GO:0005829">
    <property type="term" value="C:cytosol"/>
    <property type="evidence" value="ECO:0007669"/>
    <property type="project" value="TreeGrafter"/>
</dbReference>
<accession>A0A809S4C3</accession>
<feature type="binding site" evidence="10">
    <location>
        <position position="55"/>
    </location>
    <ligand>
        <name>substrate</name>
    </ligand>
</feature>